<protein>
    <submittedName>
        <fullName evidence="1">Uncharacterized protein</fullName>
    </submittedName>
</protein>
<accession>A0AAW1D6X0</accession>
<evidence type="ECO:0000313" key="2">
    <source>
        <dbReference type="Proteomes" id="UP001461498"/>
    </source>
</evidence>
<comment type="caution">
    <text evidence="1">The sequence shown here is derived from an EMBL/GenBank/DDBJ whole genome shotgun (WGS) entry which is preliminary data.</text>
</comment>
<proteinExistence type="predicted"/>
<gene>
    <name evidence="1" type="ORF">O3M35_008196</name>
</gene>
<sequence length="101" mass="11681">MTKNVMQVVGAQDMDDIKEKYKDPVVVLYKVELANVKVETILEELPQLMDQLRKVNYYLLDLDITQDFARVFNKTEMCDFCISSKCTTCCLNKFATQKTIA</sequence>
<name>A0AAW1D6X0_9HEMI</name>
<dbReference type="AlphaFoldDB" id="A0AAW1D6X0"/>
<keyword evidence="2" id="KW-1185">Reference proteome</keyword>
<dbReference type="Proteomes" id="UP001461498">
    <property type="component" value="Unassembled WGS sequence"/>
</dbReference>
<evidence type="ECO:0000313" key="1">
    <source>
        <dbReference type="EMBL" id="KAK9506222.1"/>
    </source>
</evidence>
<organism evidence="1 2">
    <name type="scientific">Rhynocoris fuscipes</name>
    <dbReference type="NCBI Taxonomy" id="488301"/>
    <lineage>
        <taxon>Eukaryota</taxon>
        <taxon>Metazoa</taxon>
        <taxon>Ecdysozoa</taxon>
        <taxon>Arthropoda</taxon>
        <taxon>Hexapoda</taxon>
        <taxon>Insecta</taxon>
        <taxon>Pterygota</taxon>
        <taxon>Neoptera</taxon>
        <taxon>Paraneoptera</taxon>
        <taxon>Hemiptera</taxon>
        <taxon>Heteroptera</taxon>
        <taxon>Panheteroptera</taxon>
        <taxon>Cimicomorpha</taxon>
        <taxon>Reduviidae</taxon>
        <taxon>Harpactorinae</taxon>
        <taxon>Harpactorini</taxon>
        <taxon>Rhynocoris</taxon>
    </lineage>
</organism>
<reference evidence="1 2" key="1">
    <citation type="submission" date="2022-12" db="EMBL/GenBank/DDBJ databases">
        <title>Chromosome-level genome assembly of true bugs.</title>
        <authorList>
            <person name="Ma L."/>
            <person name="Li H."/>
        </authorList>
    </citation>
    <scope>NUCLEOTIDE SEQUENCE [LARGE SCALE GENOMIC DNA]</scope>
    <source>
        <strain evidence="1">Lab_2022b</strain>
    </source>
</reference>
<dbReference type="EMBL" id="JAPXFL010000005">
    <property type="protein sequence ID" value="KAK9506222.1"/>
    <property type="molecule type" value="Genomic_DNA"/>
</dbReference>